<name>A0ABV0C381_9SPHI</name>
<dbReference type="RefSeq" id="WP_346583596.1">
    <property type="nucleotide sequence ID" value="NZ_JBDJNQ010000022.1"/>
</dbReference>
<reference evidence="1 2" key="1">
    <citation type="submission" date="2024-04" db="EMBL/GenBank/DDBJ databases">
        <title>WGS of bacteria from Torrens River.</title>
        <authorList>
            <person name="Wyrsch E.R."/>
            <person name="Drigo B."/>
        </authorList>
    </citation>
    <scope>NUCLEOTIDE SEQUENCE [LARGE SCALE GENOMIC DNA]</scope>
    <source>
        <strain evidence="1 2">TWI391</strain>
    </source>
</reference>
<comment type="caution">
    <text evidence="1">The sequence shown here is derived from an EMBL/GenBank/DDBJ whole genome shotgun (WGS) entry which is preliminary data.</text>
</comment>
<organism evidence="1 2">
    <name type="scientific">Sphingobacterium kitahiroshimense</name>
    <dbReference type="NCBI Taxonomy" id="470446"/>
    <lineage>
        <taxon>Bacteria</taxon>
        <taxon>Pseudomonadati</taxon>
        <taxon>Bacteroidota</taxon>
        <taxon>Sphingobacteriia</taxon>
        <taxon>Sphingobacteriales</taxon>
        <taxon>Sphingobacteriaceae</taxon>
        <taxon>Sphingobacterium</taxon>
    </lineage>
</organism>
<dbReference type="Proteomes" id="UP001409291">
    <property type="component" value="Unassembled WGS sequence"/>
</dbReference>
<evidence type="ECO:0000313" key="1">
    <source>
        <dbReference type="EMBL" id="MEN5380673.1"/>
    </source>
</evidence>
<dbReference type="EMBL" id="JBDJNQ010000022">
    <property type="protein sequence ID" value="MEN5380673.1"/>
    <property type="molecule type" value="Genomic_DNA"/>
</dbReference>
<proteinExistence type="predicted"/>
<accession>A0ABV0C381</accession>
<sequence length="50" mass="5859">MTEFVPLLFKAMNDDPGLAQEYIDPQATLFRYFDFLDKDQAIAKRYGQLL</sequence>
<protein>
    <submittedName>
        <fullName evidence="1">Uncharacterized protein</fullName>
    </submittedName>
</protein>
<gene>
    <name evidence="1" type="ORF">ABE541_25655</name>
</gene>
<keyword evidence="2" id="KW-1185">Reference proteome</keyword>
<evidence type="ECO:0000313" key="2">
    <source>
        <dbReference type="Proteomes" id="UP001409291"/>
    </source>
</evidence>